<evidence type="ECO:0000313" key="2">
    <source>
        <dbReference type="EMBL" id="BBF68186.1"/>
    </source>
</evidence>
<dbReference type="EMBL" id="AP018817">
    <property type="protein sequence ID" value="BBF68186.1"/>
    <property type="molecule type" value="Genomic_DNA"/>
</dbReference>
<proteinExistence type="inferred from homology"/>
<dbReference type="CDD" id="cd06662">
    <property type="entry name" value="SURF1"/>
    <property type="match status" value="1"/>
</dbReference>
<evidence type="ECO:0000256" key="1">
    <source>
        <dbReference type="RuleBase" id="RU363076"/>
    </source>
</evidence>
<dbReference type="InterPro" id="IPR002994">
    <property type="entry name" value="Surf1/Shy1"/>
</dbReference>
<accession>A0ABM7FT08</accession>
<dbReference type="Proteomes" id="UP001059971">
    <property type="component" value="Chromosome 1"/>
</dbReference>
<gene>
    <name evidence="2" type="ORF">SBA_ch1_03860</name>
</gene>
<feature type="transmembrane region" description="Helical" evidence="1">
    <location>
        <begin position="12"/>
        <end position="31"/>
    </location>
</feature>
<comment type="similarity">
    <text evidence="1">Belongs to the SURF1 family.</text>
</comment>
<keyword evidence="1" id="KW-1133">Transmembrane helix</keyword>
<dbReference type="Pfam" id="PF02104">
    <property type="entry name" value="SURF1"/>
    <property type="match status" value="1"/>
</dbReference>
<keyword evidence="1" id="KW-0812">Transmembrane</keyword>
<evidence type="ECO:0000313" key="3">
    <source>
        <dbReference type="Proteomes" id="UP001059971"/>
    </source>
</evidence>
<keyword evidence="1" id="KW-1003">Cell membrane</keyword>
<feature type="transmembrane region" description="Helical" evidence="1">
    <location>
        <begin position="185"/>
        <end position="205"/>
    </location>
</feature>
<keyword evidence="1" id="KW-0472">Membrane</keyword>
<organism evidence="2 3">
    <name type="scientific">Sphingomonas bisphenolicum</name>
    <dbReference type="NCBI Taxonomy" id="296544"/>
    <lineage>
        <taxon>Bacteria</taxon>
        <taxon>Pseudomonadati</taxon>
        <taxon>Pseudomonadota</taxon>
        <taxon>Alphaproteobacteria</taxon>
        <taxon>Sphingomonadales</taxon>
        <taxon>Sphingomonadaceae</taxon>
        <taxon>Sphingomonas</taxon>
    </lineage>
</organism>
<keyword evidence="3" id="KW-1185">Reference proteome</keyword>
<comment type="subcellular location">
    <subcellularLocation>
        <location evidence="1">Cell membrane</location>
        <topology evidence="1">Multi-pass membrane protein</topology>
    </subcellularLocation>
</comment>
<dbReference type="RefSeq" id="WP_261935713.1">
    <property type="nucleotide sequence ID" value="NZ_AP018817.1"/>
</dbReference>
<name>A0ABM7FT08_9SPHN</name>
<reference evidence="2" key="1">
    <citation type="submission" date="2018-07" db="EMBL/GenBank/DDBJ databases">
        <title>Complete genome sequence of Sphingomonas bisphenolicum strain AO1, a bisphenol A degradative bacterium isolated from Japanese farm field.</title>
        <authorList>
            <person name="Murakami M."/>
            <person name="Koh M."/>
            <person name="Koba S."/>
            <person name="Matsumura Y."/>
        </authorList>
    </citation>
    <scope>NUCLEOTIDE SEQUENCE</scope>
    <source>
        <strain evidence="2">AO1</strain>
    </source>
</reference>
<sequence length="219" mass="23077">MTDQPAPARTPLIATIIVALAVLTMIALGVWQLQRRGEKEQALALAAANPGRPAVAFPMLPPVAPDLLFRPSSVHCLRVVGWRIEAGRAADGSTGYRHIAQCATGAEGPGALVAIGVGQKPDDKPNWTGGQVSGWISEEPDHRALLSRIGGKATPLRPMLIARQAPAGLKPAAPPSAADVPNNHLAYAVQWFFFAAVAVIIYILALRRRNAPPKPPPSA</sequence>
<protein>
    <recommendedName>
        <fullName evidence="1">SURF1-like protein</fullName>
    </recommendedName>
</protein>